<comment type="catalytic activity">
    <reaction evidence="3">
        <text>a secondary aliphatic amine + O2 + H2O = a primary amine + an aldehyde + H2O2</text>
        <dbReference type="Rhea" id="RHEA:26414"/>
        <dbReference type="ChEBI" id="CHEBI:15377"/>
        <dbReference type="ChEBI" id="CHEBI:15379"/>
        <dbReference type="ChEBI" id="CHEBI:16240"/>
        <dbReference type="ChEBI" id="CHEBI:17478"/>
        <dbReference type="ChEBI" id="CHEBI:58855"/>
        <dbReference type="ChEBI" id="CHEBI:65296"/>
        <dbReference type="EC" id="1.4.3.4"/>
    </reaction>
</comment>
<feature type="domain" description="Amine oxidase" evidence="4">
    <location>
        <begin position="8"/>
        <end position="151"/>
    </location>
</feature>
<dbReference type="GeneID" id="68319962"/>
<feature type="domain" description="Amine oxidase" evidence="4">
    <location>
        <begin position="156"/>
        <end position="252"/>
    </location>
</feature>
<dbReference type="InterPro" id="IPR002937">
    <property type="entry name" value="Amino_oxidase"/>
</dbReference>
<accession>A0A9P8D8N9</accession>
<evidence type="ECO:0000313" key="6">
    <source>
        <dbReference type="Proteomes" id="UP000827133"/>
    </source>
</evidence>
<dbReference type="Pfam" id="PF01593">
    <property type="entry name" value="Amino_oxidase"/>
    <property type="match status" value="2"/>
</dbReference>
<evidence type="ECO:0000256" key="2">
    <source>
        <dbReference type="ARBA" id="ARBA00012804"/>
    </source>
</evidence>
<sequence>MAHPKEKEWDRLTVASWLDGCAADGSVREILELIIRACMSAEPEEISLLSNLIYTARTGSPGVPGTVDMLTNVKGGSQEERFEGGPQSIATRLAGRLGNDRIRLQSPVRQINSNGNVYTVIRDSFRLQARKVIVTIAPALAGHIIYSPPLQAIRDQIPAEDIYKAILKDFMRCFSPKAQNVQQWVLQRWDNEEYSRGGHHVIFPPNVWTQFGPAVTKPIGGIHWAGTEASPYWSGFIEGAVRAGEIAAKNILDEL</sequence>
<evidence type="ECO:0000259" key="4">
    <source>
        <dbReference type="Pfam" id="PF01593"/>
    </source>
</evidence>
<dbReference type="SUPFAM" id="SSF51905">
    <property type="entry name" value="FAD/NAD(P)-binding domain"/>
    <property type="match status" value="1"/>
</dbReference>
<dbReference type="RefSeq" id="XP_044676311.1">
    <property type="nucleotide sequence ID" value="XM_044829636.1"/>
</dbReference>
<dbReference type="AlphaFoldDB" id="A0A9P8D8N9"/>
<dbReference type="InterPro" id="IPR050703">
    <property type="entry name" value="Flavin_MAO"/>
</dbReference>
<reference evidence="5" key="1">
    <citation type="journal article" date="2021" name="Mol. Plant Microbe Interact.">
        <title>Telomere to telomere genome assembly of Fusarium musae F31, causal agent of crown rot disease of banana.</title>
        <authorList>
            <person name="Degradi L."/>
            <person name="Tava V."/>
            <person name="Kunova A."/>
            <person name="Cortesi P."/>
            <person name="Saracchi M."/>
            <person name="Pasquali M."/>
        </authorList>
    </citation>
    <scope>NUCLEOTIDE SEQUENCE</scope>
    <source>
        <strain evidence="5">F31</strain>
    </source>
</reference>
<comment type="similarity">
    <text evidence="1">Belongs to the flavin monoamine oxidase family.</text>
</comment>
<dbReference type="Gene3D" id="1.10.405.10">
    <property type="entry name" value="Guanine Nucleotide Dissociation Inhibitor, domain 1"/>
    <property type="match status" value="1"/>
</dbReference>
<dbReference type="PANTHER" id="PTHR43563:SF14">
    <property type="entry name" value="AMINE OXIDASE"/>
    <property type="match status" value="1"/>
</dbReference>
<keyword evidence="6" id="KW-1185">Reference proteome</keyword>
<dbReference type="KEGG" id="fmu:J7337_012106"/>
<proteinExistence type="inferred from homology"/>
<dbReference type="PANTHER" id="PTHR43563">
    <property type="entry name" value="AMINE OXIDASE"/>
    <property type="match status" value="1"/>
</dbReference>
<comment type="caution">
    <text evidence="5">The sequence shown here is derived from an EMBL/GenBank/DDBJ whole genome shotgun (WGS) entry which is preliminary data.</text>
</comment>
<dbReference type="GO" id="GO:0097621">
    <property type="term" value="F:monoamine oxidase activity"/>
    <property type="evidence" value="ECO:0007669"/>
    <property type="project" value="UniProtKB-EC"/>
</dbReference>
<dbReference type="EC" id="1.4.3.4" evidence="2"/>
<dbReference type="Gene3D" id="3.50.50.60">
    <property type="entry name" value="FAD/NAD(P)-binding domain"/>
    <property type="match status" value="2"/>
</dbReference>
<dbReference type="InterPro" id="IPR036188">
    <property type="entry name" value="FAD/NAD-bd_sf"/>
</dbReference>
<evidence type="ECO:0000256" key="1">
    <source>
        <dbReference type="ARBA" id="ARBA00005995"/>
    </source>
</evidence>
<evidence type="ECO:0000256" key="3">
    <source>
        <dbReference type="ARBA" id="ARBA00048448"/>
    </source>
</evidence>
<name>A0A9P8D8N9_9HYPO</name>
<organism evidence="5 6">
    <name type="scientific">Fusarium musae</name>
    <dbReference type="NCBI Taxonomy" id="1042133"/>
    <lineage>
        <taxon>Eukaryota</taxon>
        <taxon>Fungi</taxon>
        <taxon>Dikarya</taxon>
        <taxon>Ascomycota</taxon>
        <taxon>Pezizomycotina</taxon>
        <taxon>Sordariomycetes</taxon>
        <taxon>Hypocreomycetidae</taxon>
        <taxon>Hypocreales</taxon>
        <taxon>Nectriaceae</taxon>
        <taxon>Fusarium</taxon>
    </lineage>
</organism>
<protein>
    <recommendedName>
        <fullName evidence="2">monoamine oxidase</fullName>
        <ecNumber evidence="2">1.4.3.4</ecNumber>
    </recommendedName>
</protein>
<gene>
    <name evidence="5" type="ORF">J7337_012106</name>
</gene>
<dbReference type="Proteomes" id="UP000827133">
    <property type="component" value="Unassembled WGS sequence"/>
</dbReference>
<dbReference type="Gene3D" id="3.90.660.10">
    <property type="match status" value="1"/>
</dbReference>
<evidence type="ECO:0000313" key="5">
    <source>
        <dbReference type="EMBL" id="KAG9497311.1"/>
    </source>
</evidence>
<dbReference type="EMBL" id="JAHBCI010000009">
    <property type="protein sequence ID" value="KAG9497311.1"/>
    <property type="molecule type" value="Genomic_DNA"/>
</dbReference>